<dbReference type="AlphaFoldDB" id="A0A9P8L6A4"/>
<feature type="region of interest" description="Disordered" evidence="1">
    <location>
        <begin position="1"/>
        <end position="41"/>
    </location>
</feature>
<feature type="non-terminal residue" evidence="2">
    <location>
        <position position="246"/>
    </location>
</feature>
<keyword evidence="3" id="KW-1185">Reference proteome</keyword>
<sequence length="246" mass="27274">MMKKKKKKMKKKNGEEEAKVKNSIGIPIPEHMKKTPFTVPSLPSLSPRKKWAVGDRVSGLFSGRIFNRLEVKEIIDTSVKNYETSDPSKRYSRARNTVDPLALVLESDSDSAPSPAPPFAPTSAPMSASAFASAFASAAGKDKKLPPLPRSSLLRPETAASRRTPIGKVIASDRPSSRDSTAAERGSPIPFPEPSESEEDSCSFRWSLLMDPQNRVEGDEEKDVEKMKKKKKKKKEKKKKEGMEME</sequence>
<gene>
    <name evidence="2" type="ORF">GP486_008380</name>
</gene>
<evidence type="ECO:0000313" key="2">
    <source>
        <dbReference type="EMBL" id="KAH0547879.1"/>
    </source>
</evidence>
<accession>A0A9P8L6A4</accession>
<dbReference type="Proteomes" id="UP000750711">
    <property type="component" value="Unassembled WGS sequence"/>
</dbReference>
<proteinExistence type="predicted"/>
<feature type="region of interest" description="Disordered" evidence="1">
    <location>
        <begin position="106"/>
        <end position="125"/>
    </location>
</feature>
<evidence type="ECO:0000313" key="3">
    <source>
        <dbReference type="Proteomes" id="UP000750711"/>
    </source>
</evidence>
<evidence type="ECO:0000256" key="1">
    <source>
        <dbReference type="SAM" id="MobiDB-lite"/>
    </source>
</evidence>
<feature type="compositionally biased region" description="Basic residues" evidence="1">
    <location>
        <begin position="1"/>
        <end position="11"/>
    </location>
</feature>
<comment type="caution">
    <text evidence="2">The sequence shown here is derived from an EMBL/GenBank/DDBJ whole genome shotgun (WGS) entry which is preliminary data.</text>
</comment>
<reference evidence="2" key="1">
    <citation type="submission" date="2021-03" db="EMBL/GenBank/DDBJ databases">
        <title>Comparative genomics and phylogenomic investigation of the class Geoglossomycetes provide insights into ecological specialization and systematics.</title>
        <authorList>
            <person name="Melie T."/>
            <person name="Pirro S."/>
            <person name="Miller A.N."/>
            <person name="Quandt A."/>
        </authorList>
    </citation>
    <scope>NUCLEOTIDE SEQUENCE</scope>
    <source>
        <strain evidence="2">CAQ_001_2017</strain>
    </source>
</reference>
<feature type="compositionally biased region" description="Basic residues" evidence="1">
    <location>
        <begin position="227"/>
        <end position="238"/>
    </location>
</feature>
<dbReference type="EMBL" id="JAGHQM010003159">
    <property type="protein sequence ID" value="KAH0547879.1"/>
    <property type="molecule type" value="Genomic_DNA"/>
</dbReference>
<name>A0A9P8L6A4_9PEZI</name>
<protein>
    <submittedName>
        <fullName evidence="2">Uncharacterized protein</fullName>
    </submittedName>
</protein>
<feature type="region of interest" description="Disordered" evidence="1">
    <location>
        <begin position="139"/>
        <end position="246"/>
    </location>
</feature>
<organism evidence="2 3">
    <name type="scientific">Trichoglossum hirsutum</name>
    <dbReference type="NCBI Taxonomy" id="265104"/>
    <lineage>
        <taxon>Eukaryota</taxon>
        <taxon>Fungi</taxon>
        <taxon>Dikarya</taxon>
        <taxon>Ascomycota</taxon>
        <taxon>Pezizomycotina</taxon>
        <taxon>Geoglossomycetes</taxon>
        <taxon>Geoglossales</taxon>
        <taxon>Geoglossaceae</taxon>
        <taxon>Trichoglossum</taxon>
    </lineage>
</organism>